<comment type="caution">
    <text evidence="1">The sequence shown here is derived from an EMBL/GenBank/DDBJ whole genome shotgun (WGS) entry which is preliminary data.</text>
</comment>
<reference evidence="2" key="1">
    <citation type="journal article" date="2019" name="Int. J. Syst. Evol. Microbiol.">
        <title>The Global Catalogue of Microorganisms (GCM) 10K type strain sequencing project: providing services to taxonomists for standard genome sequencing and annotation.</title>
        <authorList>
            <consortium name="The Broad Institute Genomics Platform"/>
            <consortium name="The Broad Institute Genome Sequencing Center for Infectious Disease"/>
            <person name="Wu L."/>
            <person name="Ma J."/>
        </authorList>
    </citation>
    <scope>NUCLEOTIDE SEQUENCE [LARGE SCALE GENOMIC DNA]</scope>
    <source>
        <strain evidence="2">JCM 18285</strain>
    </source>
</reference>
<dbReference type="Proteomes" id="UP001501302">
    <property type="component" value="Unassembled WGS sequence"/>
</dbReference>
<accession>A0ABP9GQM2</accession>
<sequence>MALKRTPKEKHQYVKVVTHHPANDNAGGFYTWQQILDFGIEEVRIPDQNINLKLDIEQWDWAKSHKDPRIRLI</sequence>
<dbReference type="RefSeq" id="WP_345192434.1">
    <property type="nucleotide sequence ID" value="NZ_BAABJJ010000036.1"/>
</dbReference>
<proteinExistence type="predicted"/>
<organism evidence="1 2">
    <name type="scientific">Algibacter agarivorans</name>
    <dbReference type="NCBI Taxonomy" id="1109741"/>
    <lineage>
        <taxon>Bacteria</taxon>
        <taxon>Pseudomonadati</taxon>
        <taxon>Bacteroidota</taxon>
        <taxon>Flavobacteriia</taxon>
        <taxon>Flavobacteriales</taxon>
        <taxon>Flavobacteriaceae</taxon>
        <taxon>Algibacter</taxon>
    </lineage>
</organism>
<protein>
    <submittedName>
        <fullName evidence="1">Uncharacterized protein</fullName>
    </submittedName>
</protein>
<keyword evidence="2" id="KW-1185">Reference proteome</keyword>
<dbReference type="EMBL" id="BAABJJ010000036">
    <property type="protein sequence ID" value="GAA4950355.1"/>
    <property type="molecule type" value="Genomic_DNA"/>
</dbReference>
<evidence type="ECO:0000313" key="1">
    <source>
        <dbReference type="EMBL" id="GAA4950355.1"/>
    </source>
</evidence>
<evidence type="ECO:0000313" key="2">
    <source>
        <dbReference type="Proteomes" id="UP001501302"/>
    </source>
</evidence>
<name>A0ABP9GQM2_9FLAO</name>
<gene>
    <name evidence="1" type="ORF">GCM10023314_24600</name>
</gene>